<evidence type="ECO:0000256" key="1">
    <source>
        <dbReference type="SAM" id="MobiDB-lite"/>
    </source>
</evidence>
<comment type="caution">
    <text evidence="3">The sequence shown here is derived from an EMBL/GenBank/DDBJ whole genome shotgun (WGS) entry which is preliminary data.</text>
</comment>
<evidence type="ECO:0000313" key="4">
    <source>
        <dbReference type="Proteomes" id="UP001558652"/>
    </source>
</evidence>
<evidence type="ECO:0000313" key="3">
    <source>
        <dbReference type="EMBL" id="KAL1139238.1"/>
    </source>
</evidence>
<accession>A0ABD0ZEK6</accession>
<dbReference type="InterPro" id="IPR005135">
    <property type="entry name" value="Endo/exonuclease/phosphatase"/>
</dbReference>
<dbReference type="Pfam" id="PF14529">
    <property type="entry name" value="Exo_endo_phos_2"/>
    <property type="match status" value="1"/>
</dbReference>
<name>A0ABD0ZEK6_9HEMI</name>
<dbReference type="AlphaFoldDB" id="A0ABD0ZEK6"/>
<dbReference type="PANTHER" id="PTHR33273">
    <property type="entry name" value="DOMAIN-CONTAINING PROTEIN, PUTATIVE-RELATED"/>
    <property type="match status" value="1"/>
</dbReference>
<feature type="domain" description="Pre-C2HC" evidence="2">
    <location>
        <begin position="84"/>
        <end position="152"/>
    </location>
</feature>
<keyword evidence="4" id="KW-1185">Reference proteome</keyword>
<reference evidence="3 4" key="1">
    <citation type="submission" date="2024-07" db="EMBL/GenBank/DDBJ databases">
        <title>Chromosome-level genome assembly of the water stick insect Ranatra chinensis (Heteroptera: Nepidae).</title>
        <authorList>
            <person name="Liu X."/>
        </authorList>
    </citation>
    <scope>NUCLEOTIDE SEQUENCE [LARGE SCALE GENOMIC DNA]</scope>
    <source>
        <strain evidence="3">Cailab_2021Rc</strain>
        <tissue evidence="3">Muscle</tissue>
    </source>
</reference>
<dbReference type="Proteomes" id="UP001558652">
    <property type="component" value="Unassembled WGS sequence"/>
</dbReference>
<sequence>MTPWGESSGVRVGIPANVTYCKQFRDFVGFDVNLDVTVYPDTPEGYRKIVNYLKDKNAQFYTHQLHKDKCFRAVIRDLRSSTPLDEIKTEIESLGFRVKNTTNIVHRVTKLPLSLFYLDLYPDKRNKEIFRVSALGKLKIKIEEPYAKKSVVQCTRCQAYGRWKHYCQLRPRCVKCAGYHLTSSCKPHIETPKCALCGGVHPANYRGCTTYTELKKREGVKRNSQQERQPPPIAEHDNRQNLSVDVLQTNDSYWRSTIDRPSFADQVRGHSQPQTSSVYHPDDAAQGGTAIIIRNNLIHLPLPYTPATSIMATVINIRLNNKPITIASIYCPPNKPLNQLDFQTFFRYLGPRFLCGGDYNAKHQYFGCRTTNPRGNHLLSCLPSIRHTIDTPSKPTYWPTSRSKLPGLFDLSNGLHNMGTSIDTLNDLSSDHSPVLLSLDAAPQHVPARPSLVLGQIDWVSFQMEIESDLNLHIPLKTPDQIDSAVHDFVSKIQQSICKNTYPHNCNRNYTIYAPLNIRLNTEEKTCQKDMELDPLPLGKTDTKQVY</sequence>
<dbReference type="Pfam" id="PF07530">
    <property type="entry name" value="PRE_C2HC"/>
    <property type="match status" value="1"/>
</dbReference>
<organism evidence="3 4">
    <name type="scientific">Ranatra chinensis</name>
    <dbReference type="NCBI Taxonomy" id="642074"/>
    <lineage>
        <taxon>Eukaryota</taxon>
        <taxon>Metazoa</taxon>
        <taxon>Ecdysozoa</taxon>
        <taxon>Arthropoda</taxon>
        <taxon>Hexapoda</taxon>
        <taxon>Insecta</taxon>
        <taxon>Pterygota</taxon>
        <taxon>Neoptera</taxon>
        <taxon>Paraneoptera</taxon>
        <taxon>Hemiptera</taxon>
        <taxon>Heteroptera</taxon>
        <taxon>Panheteroptera</taxon>
        <taxon>Nepomorpha</taxon>
        <taxon>Nepidae</taxon>
        <taxon>Ranatrinae</taxon>
        <taxon>Ranatra</taxon>
    </lineage>
</organism>
<feature type="region of interest" description="Disordered" evidence="1">
    <location>
        <begin position="218"/>
        <end position="241"/>
    </location>
</feature>
<evidence type="ECO:0000259" key="2">
    <source>
        <dbReference type="SMART" id="SM00596"/>
    </source>
</evidence>
<dbReference type="Gene3D" id="3.60.10.10">
    <property type="entry name" value="Endonuclease/exonuclease/phosphatase"/>
    <property type="match status" value="1"/>
</dbReference>
<dbReference type="InterPro" id="IPR036691">
    <property type="entry name" value="Endo/exonu/phosph_ase_sf"/>
</dbReference>
<gene>
    <name evidence="3" type="ORF">AAG570_006224</name>
</gene>
<dbReference type="SUPFAM" id="SSF56219">
    <property type="entry name" value="DNase I-like"/>
    <property type="match status" value="1"/>
</dbReference>
<dbReference type="InterPro" id="IPR006579">
    <property type="entry name" value="Pre_C2HC_dom"/>
</dbReference>
<dbReference type="PANTHER" id="PTHR33273:SF2">
    <property type="entry name" value="ENDONUCLEASE_EXONUCLEASE_PHOSPHATASE DOMAIN-CONTAINING PROTEIN"/>
    <property type="match status" value="1"/>
</dbReference>
<dbReference type="EMBL" id="JBFDAA010000002">
    <property type="protein sequence ID" value="KAL1139238.1"/>
    <property type="molecule type" value="Genomic_DNA"/>
</dbReference>
<protein>
    <recommendedName>
        <fullName evidence="2">Pre-C2HC domain-containing protein</fullName>
    </recommendedName>
</protein>
<dbReference type="SMART" id="SM00596">
    <property type="entry name" value="PRE_C2HC"/>
    <property type="match status" value="1"/>
</dbReference>
<proteinExistence type="predicted"/>